<sequence>MVLPHHHHHHQYPSYSSPSSASLCYYSAGVGDSMFSASSNQSYTSSLGEMFSLAGSNSAAVSVADPFFTLSSSGEMGRSMSEKEGAAFSEAQWQELERQRNIYKYMMASVPVPSELLTPIPKNPSNTNNSDVTVAVAKGSSLKLGIASNAINNAADMEPWRCKRTDGKKWRCSRNVIPDQKYCERHTHKSRPRSRKPVESSHHNDFRAAKNDTNQLAKPYPQFYGQPVSQFSVPCALPSASSSYDHHREFRWFMKEGDAIATLSPAIHEAAQVKVGSSRELKRGFNYDLNFRQKEPLVDQSFGALQGLLSPNQTPHNQETRRFFVERDQDEAMGSSLTLSMAGGAMEEAEGTNQHQWISHEGPSWLCSTTPGGPLAEALCLGVSNNPSTSNTSSCSRSSS</sequence>
<dbReference type="GO" id="GO:0006351">
    <property type="term" value="P:DNA-templated transcription"/>
    <property type="evidence" value="ECO:0007669"/>
    <property type="project" value="UniProtKB-UniRule"/>
</dbReference>
<keyword evidence="5" id="KW-0010">Activator</keyword>
<dbReference type="GO" id="GO:0005524">
    <property type="term" value="F:ATP binding"/>
    <property type="evidence" value="ECO:0007669"/>
    <property type="project" value="UniProtKB-UniRule"/>
</dbReference>
<comment type="similarity">
    <text evidence="2 5">Belongs to the GRF family.</text>
</comment>
<dbReference type="GO" id="GO:0006355">
    <property type="term" value="P:regulation of DNA-templated transcription"/>
    <property type="evidence" value="ECO:0007669"/>
    <property type="project" value="InterPro"/>
</dbReference>
<feature type="region of interest" description="Disordered" evidence="6">
    <location>
        <begin position="183"/>
        <end position="214"/>
    </location>
</feature>
<dbReference type="AlphaFoldDB" id="V4MHX2"/>
<feature type="short sequence motif" description="Bipartite nuclear localization signal" evidence="4">
    <location>
        <begin position="161"/>
        <end position="171"/>
    </location>
</feature>
<dbReference type="Proteomes" id="UP000030689">
    <property type="component" value="Unassembled WGS sequence"/>
</dbReference>
<evidence type="ECO:0000256" key="6">
    <source>
        <dbReference type="SAM" id="MobiDB-lite"/>
    </source>
</evidence>
<evidence type="ECO:0000313" key="9">
    <source>
        <dbReference type="EMBL" id="ESQ54922.1"/>
    </source>
</evidence>
<dbReference type="GO" id="GO:0005634">
    <property type="term" value="C:nucleus"/>
    <property type="evidence" value="ECO:0007669"/>
    <property type="project" value="UniProtKB-SubCell"/>
</dbReference>
<evidence type="ECO:0000259" key="8">
    <source>
        <dbReference type="PROSITE" id="PS51667"/>
    </source>
</evidence>
<evidence type="ECO:0000259" key="7">
    <source>
        <dbReference type="PROSITE" id="PS51666"/>
    </source>
</evidence>
<keyword evidence="5" id="KW-0805">Transcription regulation</keyword>
<feature type="domain" description="QLQ" evidence="7">
    <location>
        <begin position="87"/>
        <end position="122"/>
    </location>
</feature>
<evidence type="ECO:0000256" key="4">
    <source>
        <dbReference type="PROSITE-ProRule" id="PRU01002"/>
    </source>
</evidence>
<accession>V4MHX2</accession>
<evidence type="ECO:0000256" key="5">
    <source>
        <dbReference type="RuleBase" id="RU367127"/>
    </source>
</evidence>
<evidence type="ECO:0000256" key="1">
    <source>
        <dbReference type="ARBA" id="ARBA00004123"/>
    </source>
</evidence>
<keyword evidence="5" id="KW-0804">Transcription</keyword>
<dbReference type="PANTHER" id="PTHR31602:SF3">
    <property type="entry name" value="GROWTH-REGULATING FACTOR 8"/>
    <property type="match status" value="1"/>
</dbReference>
<comment type="subcellular location">
    <subcellularLocation>
        <location evidence="1 4 5">Nucleus</location>
    </subcellularLocation>
</comment>
<comment type="domain">
    <text evidence="5">The QLQ domain and WRC domain may be involved in protein-protein interaction and DNA-binding, respectively.</text>
</comment>
<dbReference type="PROSITE" id="PS51667">
    <property type="entry name" value="WRC"/>
    <property type="match status" value="1"/>
</dbReference>
<dbReference type="Pfam" id="PF08879">
    <property type="entry name" value="WRC"/>
    <property type="match status" value="1"/>
</dbReference>
<dbReference type="KEGG" id="eus:EUTSA_v10025371mg"/>
<evidence type="ECO:0000256" key="3">
    <source>
        <dbReference type="ARBA" id="ARBA00023242"/>
    </source>
</evidence>
<name>V4MHX2_EUTSA</name>
<dbReference type="Pfam" id="PF08880">
    <property type="entry name" value="QLQ"/>
    <property type="match status" value="1"/>
</dbReference>
<proteinExistence type="inferred from homology"/>
<keyword evidence="10" id="KW-1185">Reference proteome</keyword>
<keyword evidence="3 4" id="KW-0539">Nucleus</keyword>
<dbReference type="SMART" id="SM00951">
    <property type="entry name" value="QLQ"/>
    <property type="match status" value="1"/>
</dbReference>
<feature type="compositionally biased region" description="Basic residues" evidence="6">
    <location>
        <begin position="186"/>
        <end position="195"/>
    </location>
</feature>
<dbReference type="InterPro" id="IPR014977">
    <property type="entry name" value="WRC_dom"/>
</dbReference>
<dbReference type="PANTHER" id="PTHR31602">
    <property type="entry name" value="GROWTH-REGULATING FACTOR 5"/>
    <property type="match status" value="1"/>
</dbReference>
<dbReference type="OMA" id="PYPQFYG"/>
<dbReference type="InterPro" id="IPR031137">
    <property type="entry name" value="GRF"/>
</dbReference>
<dbReference type="GO" id="GO:0099402">
    <property type="term" value="P:plant organ development"/>
    <property type="evidence" value="ECO:0007669"/>
    <property type="project" value="UniProtKB-ARBA"/>
</dbReference>
<dbReference type="InterPro" id="IPR014978">
    <property type="entry name" value="Gln-Leu-Gln_QLQ"/>
</dbReference>
<feature type="short sequence motif" description="Bipartite nuclear localization signal" evidence="4">
    <location>
        <begin position="189"/>
        <end position="196"/>
    </location>
</feature>
<reference evidence="9 10" key="1">
    <citation type="journal article" date="2013" name="Front. Plant Sci.">
        <title>The Reference Genome of the Halophytic Plant Eutrema salsugineum.</title>
        <authorList>
            <person name="Yang R."/>
            <person name="Jarvis D.E."/>
            <person name="Chen H."/>
            <person name="Beilstein M.A."/>
            <person name="Grimwood J."/>
            <person name="Jenkins J."/>
            <person name="Shu S."/>
            <person name="Prochnik S."/>
            <person name="Xin M."/>
            <person name="Ma C."/>
            <person name="Schmutz J."/>
            <person name="Wing R.A."/>
            <person name="Mitchell-Olds T."/>
            <person name="Schumaker K.S."/>
            <person name="Wang X."/>
        </authorList>
    </citation>
    <scope>NUCLEOTIDE SEQUENCE [LARGE SCALE GENOMIC DNA]</scope>
</reference>
<evidence type="ECO:0000256" key="2">
    <source>
        <dbReference type="ARBA" id="ARBA00008122"/>
    </source>
</evidence>
<dbReference type="Gramene" id="ESQ54922">
    <property type="protein sequence ID" value="ESQ54922"/>
    <property type="gene ID" value="EUTSA_v10025371mg"/>
</dbReference>
<evidence type="ECO:0000313" key="10">
    <source>
        <dbReference type="Proteomes" id="UP000030689"/>
    </source>
</evidence>
<comment type="function">
    <text evidence="5">Transcription activator.</text>
</comment>
<feature type="compositionally biased region" description="Basic and acidic residues" evidence="6">
    <location>
        <begin position="196"/>
        <end position="210"/>
    </location>
</feature>
<dbReference type="eggNOG" id="ENOG502QVQ2">
    <property type="taxonomic scope" value="Eukaryota"/>
</dbReference>
<dbReference type="EMBL" id="KI517384">
    <property type="protein sequence ID" value="ESQ54922.1"/>
    <property type="molecule type" value="Genomic_DNA"/>
</dbReference>
<organism evidence="9 10">
    <name type="scientific">Eutrema salsugineum</name>
    <name type="common">Saltwater cress</name>
    <name type="synonym">Sisymbrium salsugineum</name>
    <dbReference type="NCBI Taxonomy" id="72664"/>
    <lineage>
        <taxon>Eukaryota</taxon>
        <taxon>Viridiplantae</taxon>
        <taxon>Streptophyta</taxon>
        <taxon>Embryophyta</taxon>
        <taxon>Tracheophyta</taxon>
        <taxon>Spermatophyta</taxon>
        <taxon>Magnoliopsida</taxon>
        <taxon>eudicotyledons</taxon>
        <taxon>Gunneridae</taxon>
        <taxon>Pentapetalae</taxon>
        <taxon>rosids</taxon>
        <taxon>malvids</taxon>
        <taxon>Brassicales</taxon>
        <taxon>Brassicaceae</taxon>
        <taxon>Eutremeae</taxon>
        <taxon>Eutrema</taxon>
    </lineage>
</organism>
<feature type="domain" description="WRC" evidence="8">
    <location>
        <begin position="156"/>
        <end position="200"/>
    </location>
</feature>
<dbReference type="STRING" id="72664.V4MHX2"/>
<gene>
    <name evidence="9" type="ORF">EUTSA_v10025371mg</name>
</gene>
<dbReference type="PROSITE" id="PS51666">
    <property type="entry name" value="QLQ"/>
    <property type="match status" value="1"/>
</dbReference>
<protein>
    <recommendedName>
        <fullName evidence="5">Growth-regulating factor</fullName>
    </recommendedName>
</protein>
<dbReference type="OrthoDB" id="1937002at2759"/>